<dbReference type="GO" id="GO:0004252">
    <property type="term" value="F:serine-type endopeptidase activity"/>
    <property type="evidence" value="ECO:0007669"/>
    <property type="project" value="UniProtKB-UniRule"/>
</dbReference>
<dbReference type="PANTHER" id="PTHR24252">
    <property type="entry name" value="ACROSIN-RELATED"/>
    <property type="match status" value="1"/>
</dbReference>
<keyword evidence="4 8" id="KW-0720">Serine protease</keyword>
<comment type="domain">
    <text evidence="8">The clip domain consists of 35-55 residues which are 'knitted' together usually by 3 conserved disulfide bonds forming a clip-like compact structure.</text>
</comment>
<dbReference type="Gene3D" id="3.30.1640.30">
    <property type="match status" value="1"/>
</dbReference>
<evidence type="ECO:0000256" key="4">
    <source>
        <dbReference type="ARBA" id="ARBA00022825"/>
    </source>
</evidence>
<dbReference type="AlphaFoldDB" id="A0A7R8ZXK0"/>
<dbReference type="InterPro" id="IPR043504">
    <property type="entry name" value="Peptidase_S1_PA_chymotrypsin"/>
</dbReference>
<dbReference type="PANTHER" id="PTHR24252:SF7">
    <property type="entry name" value="HYALIN"/>
    <property type="match status" value="1"/>
</dbReference>
<dbReference type="InterPro" id="IPR018114">
    <property type="entry name" value="TRYPSIN_HIS"/>
</dbReference>
<evidence type="ECO:0000256" key="3">
    <source>
        <dbReference type="ARBA" id="ARBA00022801"/>
    </source>
</evidence>
<dbReference type="GO" id="GO:0006508">
    <property type="term" value="P:proteolysis"/>
    <property type="evidence" value="ECO:0007669"/>
    <property type="project" value="UniProtKB-KW"/>
</dbReference>
<comment type="similarity">
    <text evidence="7 8">Belongs to the peptidase S1 family. CLIP subfamily.</text>
</comment>
<keyword evidence="5" id="KW-1015">Disulfide bond</keyword>
<dbReference type="InterPro" id="IPR001314">
    <property type="entry name" value="Peptidase_S1A"/>
</dbReference>
<evidence type="ECO:0000313" key="11">
    <source>
        <dbReference type="EMBL" id="CAD7240137.1"/>
    </source>
</evidence>
<gene>
    <name evidence="11" type="ORF">DSTB1V02_LOCUS171</name>
</gene>
<keyword evidence="6" id="KW-0325">Glycoprotein</keyword>
<dbReference type="PROSITE" id="PS00134">
    <property type="entry name" value="TRYPSIN_HIS"/>
    <property type="match status" value="1"/>
</dbReference>
<dbReference type="InterPro" id="IPR009003">
    <property type="entry name" value="Peptidase_S1_PA"/>
</dbReference>
<evidence type="ECO:0000256" key="8">
    <source>
        <dbReference type="RuleBase" id="RU366078"/>
    </source>
</evidence>
<evidence type="ECO:0000256" key="2">
    <source>
        <dbReference type="ARBA" id="ARBA00022729"/>
    </source>
</evidence>
<dbReference type="Pfam" id="PF00089">
    <property type="entry name" value="Trypsin"/>
    <property type="match status" value="2"/>
</dbReference>
<keyword evidence="12" id="KW-1185">Reference proteome</keyword>
<evidence type="ECO:0000259" key="9">
    <source>
        <dbReference type="PROSITE" id="PS50240"/>
    </source>
</evidence>
<sequence>MASTREHSSLGSHSERDALKCGRFPGSSFLFWSEQPNGRIPAHTIGENCKTPEPNVRPGKCINIKDCTELLSLLRGANRNVAYVRRSVCSITGNGEPCVCCPVEKPPPPTIEEAIDNKELFPDPRKYECGIEINDRIVNGENAPLGAWPWMALLFFQIPGVGVKPICGGAVINKRYVITAAHCFSSEFMGDSKLAFVRLGEHKLSTNPDCNGPNEQRCQPLVIDADVEEIIYHPNFYQNTTIGARFDIALIRLANDIDFKTVRPNYGSDVLQQLKVPIIPLAICSAVPAYKTVKLNEEHICAGGKAETCHGDSGGPLVFLRPLGGHAQYFLIGVVSFGSPLCGEIIAPGVYTRITHYLDWILEHVHE</sequence>
<feature type="domain" description="Peptidase S1" evidence="9">
    <location>
        <begin position="137"/>
        <end position="366"/>
    </location>
</feature>
<evidence type="ECO:0000259" key="10">
    <source>
        <dbReference type="PROSITE" id="PS51888"/>
    </source>
</evidence>
<organism evidence="11">
    <name type="scientific">Darwinula stevensoni</name>
    <dbReference type="NCBI Taxonomy" id="69355"/>
    <lineage>
        <taxon>Eukaryota</taxon>
        <taxon>Metazoa</taxon>
        <taxon>Ecdysozoa</taxon>
        <taxon>Arthropoda</taxon>
        <taxon>Crustacea</taxon>
        <taxon>Oligostraca</taxon>
        <taxon>Ostracoda</taxon>
        <taxon>Podocopa</taxon>
        <taxon>Podocopida</taxon>
        <taxon>Darwinulocopina</taxon>
        <taxon>Darwinuloidea</taxon>
        <taxon>Darwinulidae</taxon>
        <taxon>Darwinula</taxon>
    </lineage>
</organism>
<name>A0A7R8ZXK0_9CRUS</name>
<dbReference type="PRINTS" id="PR00722">
    <property type="entry name" value="CHYMOTRYPSIN"/>
</dbReference>
<dbReference type="InterPro" id="IPR001254">
    <property type="entry name" value="Trypsin_dom"/>
</dbReference>
<accession>A0A7R8ZXK0</accession>
<dbReference type="SMART" id="SM00020">
    <property type="entry name" value="Tryp_SPc"/>
    <property type="match status" value="1"/>
</dbReference>
<dbReference type="SUPFAM" id="SSF50494">
    <property type="entry name" value="Trypsin-like serine proteases"/>
    <property type="match status" value="1"/>
</dbReference>
<keyword evidence="2" id="KW-0732">Signal</keyword>
<comment type="subcellular location">
    <subcellularLocation>
        <location evidence="8">Secreted</location>
    </subcellularLocation>
</comment>
<dbReference type="EMBL" id="LR899527">
    <property type="protein sequence ID" value="CAD7240137.1"/>
    <property type="molecule type" value="Genomic_DNA"/>
</dbReference>
<dbReference type="PROSITE" id="PS50240">
    <property type="entry name" value="TRYPSIN_DOM"/>
    <property type="match status" value="1"/>
</dbReference>
<protein>
    <recommendedName>
        <fullName evidence="8">CLIP domain-containing serine protease</fullName>
        <ecNumber evidence="8">3.4.21.-</ecNumber>
    </recommendedName>
</protein>
<evidence type="ECO:0000313" key="12">
    <source>
        <dbReference type="Proteomes" id="UP000677054"/>
    </source>
</evidence>
<dbReference type="FunFam" id="2.40.10.10:FF:000028">
    <property type="entry name" value="Serine protease easter"/>
    <property type="match status" value="1"/>
</dbReference>
<dbReference type="CDD" id="cd00190">
    <property type="entry name" value="Tryp_SPc"/>
    <property type="match status" value="1"/>
</dbReference>
<dbReference type="EMBL" id="CAJPEV010000010">
    <property type="protein sequence ID" value="CAG0878651.1"/>
    <property type="molecule type" value="Genomic_DNA"/>
</dbReference>
<evidence type="ECO:0000256" key="7">
    <source>
        <dbReference type="ARBA" id="ARBA00024195"/>
    </source>
</evidence>
<dbReference type="InterPro" id="IPR022700">
    <property type="entry name" value="CLIP"/>
</dbReference>
<reference evidence="11" key="1">
    <citation type="submission" date="2020-11" db="EMBL/GenBank/DDBJ databases">
        <authorList>
            <person name="Tran Van P."/>
        </authorList>
    </citation>
    <scope>NUCLEOTIDE SEQUENCE</scope>
</reference>
<keyword evidence="3 8" id="KW-0378">Hydrolase</keyword>
<evidence type="ECO:0000256" key="5">
    <source>
        <dbReference type="ARBA" id="ARBA00023157"/>
    </source>
</evidence>
<evidence type="ECO:0000256" key="1">
    <source>
        <dbReference type="ARBA" id="ARBA00022670"/>
    </source>
</evidence>
<dbReference type="Pfam" id="PF12032">
    <property type="entry name" value="CLIP"/>
    <property type="match status" value="1"/>
</dbReference>
<dbReference type="GO" id="GO:0005576">
    <property type="term" value="C:extracellular region"/>
    <property type="evidence" value="ECO:0007669"/>
    <property type="project" value="UniProtKB-SubCell"/>
</dbReference>
<keyword evidence="1 8" id="KW-0645">Protease</keyword>
<dbReference type="OrthoDB" id="6352817at2759"/>
<dbReference type="InterPro" id="IPR038565">
    <property type="entry name" value="CLIP_sf"/>
</dbReference>
<dbReference type="Gene3D" id="2.40.10.10">
    <property type="entry name" value="Trypsin-like serine proteases"/>
    <property type="match status" value="3"/>
</dbReference>
<proteinExistence type="inferred from homology"/>
<evidence type="ECO:0000256" key="6">
    <source>
        <dbReference type="ARBA" id="ARBA00023180"/>
    </source>
</evidence>
<dbReference type="SMART" id="SM00680">
    <property type="entry name" value="CLIP"/>
    <property type="match status" value="1"/>
</dbReference>
<dbReference type="Proteomes" id="UP000677054">
    <property type="component" value="Unassembled WGS sequence"/>
</dbReference>
<keyword evidence="8" id="KW-0964">Secreted</keyword>
<dbReference type="EC" id="3.4.21.-" evidence="8"/>
<dbReference type="PROSITE" id="PS51888">
    <property type="entry name" value="CLIP"/>
    <property type="match status" value="1"/>
</dbReference>
<feature type="domain" description="Clip" evidence="10">
    <location>
        <begin position="48"/>
        <end position="101"/>
    </location>
</feature>